<evidence type="ECO:0000313" key="9">
    <source>
        <dbReference type="Proteomes" id="UP001280121"/>
    </source>
</evidence>
<sequence length="173" mass="19648">MIKKLVFHLVSTRAIPDEFRDPFENNCVPNVDDKNHTFSDNVGEVEKTHQPSSSETAGKGNKLEIVRHTPKSHQNEVSQLMETDSSFLLQHEGNNHDRVEEAANIPNNEAKSSSNPTDQFFWVDNYKCSLCGTELPPTFVEERQEHSDFHLAARLQEEESGTNTRFSYADAKT</sequence>
<dbReference type="Proteomes" id="UP001280121">
    <property type="component" value="Unassembled WGS sequence"/>
</dbReference>
<accession>A0AAE0CVZ8</accession>
<feature type="domain" description="UBZ3-type" evidence="7">
    <location>
        <begin position="121"/>
        <end position="158"/>
    </location>
</feature>
<keyword evidence="5" id="KW-0234">DNA repair</keyword>
<name>A0AAE0CVZ8_9ROSI</name>
<dbReference type="GO" id="GO:0016740">
    <property type="term" value="F:transferase activity"/>
    <property type="evidence" value="ECO:0007669"/>
    <property type="project" value="UniProtKB-KW"/>
</dbReference>
<evidence type="ECO:0000256" key="4">
    <source>
        <dbReference type="ARBA" id="ARBA00022763"/>
    </source>
</evidence>
<evidence type="ECO:0000256" key="5">
    <source>
        <dbReference type="ARBA" id="ARBA00023204"/>
    </source>
</evidence>
<dbReference type="PROSITE" id="PS51907">
    <property type="entry name" value="ZF_UBZ3"/>
    <property type="match status" value="1"/>
</dbReference>
<dbReference type="GO" id="GO:0005634">
    <property type="term" value="C:nucleus"/>
    <property type="evidence" value="ECO:0007669"/>
    <property type="project" value="UniProtKB-SubCell"/>
</dbReference>
<evidence type="ECO:0000256" key="1">
    <source>
        <dbReference type="ARBA" id="ARBA00004123"/>
    </source>
</evidence>
<keyword evidence="2" id="KW-0808">Transferase</keyword>
<keyword evidence="4" id="KW-0227">DNA damage</keyword>
<dbReference type="Pfam" id="PF18439">
    <property type="entry name" value="zf_UBZ"/>
    <property type="match status" value="1"/>
</dbReference>
<reference evidence="8" key="1">
    <citation type="journal article" date="2023" name="Plant J.">
        <title>Genome sequences and population genomics provide insights into the demographic history, inbreeding, and mutation load of two 'living fossil' tree species of Dipteronia.</title>
        <authorList>
            <person name="Feng Y."/>
            <person name="Comes H.P."/>
            <person name="Chen J."/>
            <person name="Zhu S."/>
            <person name="Lu R."/>
            <person name="Zhang X."/>
            <person name="Li P."/>
            <person name="Qiu J."/>
            <person name="Olsen K.M."/>
            <person name="Qiu Y."/>
        </authorList>
    </citation>
    <scope>NUCLEOTIDE SEQUENCE</scope>
    <source>
        <strain evidence="8">KIB01</strain>
    </source>
</reference>
<evidence type="ECO:0000256" key="6">
    <source>
        <dbReference type="ARBA" id="ARBA00023242"/>
    </source>
</evidence>
<keyword evidence="3" id="KW-0479">Metal-binding</keyword>
<keyword evidence="6" id="KW-0539">Nucleus</keyword>
<organism evidence="8 9">
    <name type="scientific">Dipteronia dyeriana</name>
    <dbReference type="NCBI Taxonomy" id="168575"/>
    <lineage>
        <taxon>Eukaryota</taxon>
        <taxon>Viridiplantae</taxon>
        <taxon>Streptophyta</taxon>
        <taxon>Embryophyta</taxon>
        <taxon>Tracheophyta</taxon>
        <taxon>Spermatophyta</taxon>
        <taxon>Magnoliopsida</taxon>
        <taxon>eudicotyledons</taxon>
        <taxon>Gunneridae</taxon>
        <taxon>Pentapetalae</taxon>
        <taxon>rosids</taxon>
        <taxon>malvids</taxon>
        <taxon>Sapindales</taxon>
        <taxon>Sapindaceae</taxon>
        <taxon>Hippocastanoideae</taxon>
        <taxon>Acereae</taxon>
        <taxon>Dipteronia</taxon>
    </lineage>
</organism>
<dbReference type="GO" id="GO:0006281">
    <property type="term" value="P:DNA repair"/>
    <property type="evidence" value="ECO:0007669"/>
    <property type="project" value="UniProtKB-KW"/>
</dbReference>
<gene>
    <name evidence="8" type="ORF">Ddye_003447</name>
</gene>
<protein>
    <recommendedName>
        <fullName evidence="7">UBZ3-type domain-containing protein</fullName>
    </recommendedName>
</protein>
<evidence type="ECO:0000256" key="3">
    <source>
        <dbReference type="ARBA" id="ARBA00022723"/>
    </source>
</evidence>
<keyword evidence="9" id="KW-1185">Reference proteome</keyword>
<evidence type="ECO:0000256" key="2">
    <source>
        <dbReference type="ARBA" id="ARBA00022679"/>
    </source>
</evidence>
<dbReference type="InterPro" id="IPR041298">
    <property type="entry name" value="UBZ3"/>
</dbReference>
<dbReference type="EMBL" id="JANJYI010000001">
    <property type="protein sequence ID" value="KAK2664873.1"/>
    <property type="molecule type" value="Genomic_DNA"/>
</dbReference>
<dbReference type="GO" id="GO:0046872">
    <property type="term" value="F:metal ion binding"/>
    <property type="evidence" value="ECO:0007669"/>
    <property type="project" value="UniProtKB-KW"/>
</dbReference>
<comment type="subcellular location">
    <subcellularLocation>
        <location evidence="1">Nucleus</location>
    </subcellularLocation>
</comment>
<proteinExistence type="predicted"/>
<evidence type="ECO:0000313" key="8">
    <source>
        <dbReference type="EMBL" id="KAK2664873.1"/>
    </source>
</evidence>
<dbReference type="AlphaFoldDB" id="A0AAE0CVZ8"/>
<comment type="caution">
    <text evidence="8">The sequence shown here is derived from an EMBL/GenBank/DDBJ whole genome shotgun (WGS) entry which is preliminary data.</text>
</comment>
<evidence type="ECO:0000259" key="7">
    <source>
        <dbReference type="PROSITE" id="PS51907"/>
    </source>
</evidence>